<keyword evidence="6" id="KW-0735">Signal-anchor</keyword>
<evidence type="ECO:0000256" key="4">
    <source>
        <dbReference type="ARBA" id="ARBA00022679"/>
    </source>
</evidence>
<accession>A0A835ZH73</accession>
<keyword evidence="9" id="KW-0325">Glycoprotein</keyword>
<keyword evidence="7" id="KW-1133">Transmembrane helix</keyword>
<evidence type="ECO:0000313" key="11">
    <source>
        <dbReference type="Proteomes" id="UP000664859"/>
    </source>
</evidence>
<protein>
    <submittedName>
        <fullName evidence="10">Mannosyltransferase putative-domain-containing protein</fullName>
    </submittedName>
</protein>
<evidence type="ECO:0000256" key="6">
    <source>
        <dbReference type="ARBA" id="ARBA00022968"/>
    </source>
</evidence>
<dbReference type="SUPFAM" id="SSF53448">
    <property type="entry name" value="Nucleotide-diphospho-sugar transferases"/>
    <property type="match status" value="1"/>
</dbReference>
<dbReference type="PANTHER" id="PTHR31392:SF1">
    <property type="entry name" value="ALPHA-1,3-MANNOSYLTRANSFERASE MNN1-RELATED"/>
    <property type="match status" value="1"/>
</dbReference>
<dbReference type="Pfam" id="PF11051">
    <property type="entry name" value="Mannosyl_trans3"/>
    <property type="match status" value="1"/>
</dbReference>
<keyword evidence="3 10" id="KW-0328">Glycosyltransferase</keyword>
<keyword evidence="5" id="KW-0812">Transmembrane</keyword>
<dbReference type="InterPro" id="IPR029044">
    <property type="entry name" value="Nucleotide-diphossugar_trans"/>
</dbReference>
<proteinExistence type="inferred from homology"/>
<evidence type="ECO:0000256" key="9">
    <source>
        <dbReference type="ARBA" id="ARBA00023180"/>
    </source>
</evidence>
<dbReference type="InterPro" id="IPR022751">
    <property type="entry name" value="Alpha_mannosyltransferase"/>
</dbReference>
<dbReference type="GO" id="GO:0016020">
    <property type="term" value="C:membrane"/>
    <property type="evidence" value="ECO:0007669"/>
    <property type="project" value="UniProtKB-SubCell"/>
</dbReference>
<evidence type="ECO:0000313" key="10">
    <source>
        <dbReference type="EMBL" id="KAG5192811.1"/>
    </source>
</evidence>
<organism evidence="10 11">
    <name type="scientific">Tribonema minus</name>
    <dbReference type="NCBI Taxonomy" id="303371"/>
    <lineage>
        <taxon>Eukaryota</taxon>
        <taxon>Sar</taxon>
        <taxon>Stramenopiles</taxon>
        <taxon>Ochrophyta</taxon>
        <taxon>PX clade</taxon>
        <taxon>Xanthophyceae</taxon>
        <taxon>Tribonematales</taxon>
        <taxon>Tribonemataceae</taxon>
        <taxon>Tribonema</taxon>
    </lineage>
</organism>
<dbReference type="AlphaFoldDB" id="A0A835ZH73"/>
<evidence type="ECO:0000256" key="7">
    <source>
        <dbReference type="ARBA" id="ARBA00022989"/>
    </source>
</evidence>
<dbReference type="Proteomes" id="UP000664859">
    <property type="component" value="Unassembled WGS sequence"/>
</dbReference>
<dbReference type="GO" id="GO:0000033">
    <property type="term" value="F:alpha-1,3-mannosyltransferase activity"/>
    <property type="evidence" value="ECO:0007669"/>
    <property type="project" value="TreeGrafter"/>
</dbReference>
<dbReference type="PANTHER" id="PTHR31392">
    <property type="entry name" value="ALPHA-1,3-MANNOSYLTRANSFERASE MNN1-RELATED"/>
    <property type="match status" value="1"/>
</dbReference>
<reference evidence="10" key="1">
    <citation type="submission" date="2021-02" db="EMBL/GenBank/DDBJ databases">
        <title>First Annotated Genome of the Yellow-green Alga Tribonema minus.</title>
        <authorList>
            <person name="Mahan K.M."/>
        </authorList>
    </citation>
    <scope>NUCLEOTIDE SEQUENCE</scope>
    <source>
        <strain evidence="10">UTEX B ZZ1240</strain>
    </source>
</reference>
<gene>
    <name evidence="10" type="ORF">JKP88DRAFT_159775</name>
</gene>
<evidence type="ECO:0000256" key="5">
    <source>
        <dbReference type="ARBA" id="ARBA00022692"/>
    </source>
</evidence>
<evidence type="ECO:0000256" key="3">
    <source>
        <dbReference type="ARBA" id="ARBA00022676"/>
    </source>
</evidence>
<evidence type="ECO:0000256" key="8">
    <source>
        <dbReference type="ARBA" id="ARBA00023136"/>
    </source>
</evidence>
<dbReference type="OrthoDB" id="430354at2759"/>
<dbReference type="EMBL" id="JAFCMP010000002">
    <property type="protein sequence ID" value="KAG5192811.1"/>
    <property type="molecule type" value="Genomic_DNA"/>
</dbReference>
<keyword evidence="8" id="KW-0472">Membrane</keyword>
<comment type="subcellular location">
    <subcellularLocation>
        <location evidence="1">Membrane</location>
        <topology evidence="1">Single-pass type II membrane protein</topology>
    </subcellularLocation>
</comment>
<evidence type="ECO:0000256" key="1">
    <source>
        <dbReference type="ARBA" id="ARBA00004606"/>
    </source>
</evidence>
<comment type="caution">
    <text evidence="10">The sequence shown here is derived from an EMBL/GenBank/DDBJ whole genome shotgun (WGS) entry which is preliminary data.</text>
</comment>
<evidence type="ECO:0000256" key="2">
    <source>
        <dbReference type="ARBA" id="ARBA00009105"/>
    </source>
</evidence>
<sequence>MAFALTLRAYCGALDAYDALAAAAERRPAAAATPAAAAALADAHARMQRAHAVLLPWLRGAWPNPLALRRAYAGRGIAVAAGSRQAAWVYTHVRHLRRLGCALPVEVFYNGAADLDADAVALLAREPGVSVLDLSRLVDAAAAALETWSMKAFTVLLSSFAEVILMDADAIFLRDPTLLFFEPPYARAGALFYRDRLVVPQRHQRAWLEAVLPAPLSPAARASRLYSGAGSHDAESGVAVYNKVKRFKGVLAAALLNSGAAKSYFYEHVYGDKETFWLAHEMVREPYAFAAHPAGILGPRPELRPGGPPGGDERVNAQPRHHACAEQIIHLAEDGAPLWLNAWLVTRDKGALVDALRRGGGGGAAAAAPAWHPLQWWTTEPGDWYMDNGRSYNDGGLTCFAAPAESVPRRLSGDTLAALQRIRDEFMALFPPPPPPR</sequence>
<dbReference type="GO" id="GO:0006493">
    <property type="term" value="P:protein O-linked glycosylation"/>
    <property type="evidence" value="ECO:0007669"/>
    <property type="project" value="TreeGrafter"/>
</dbReference>
<dbReference type="GO" id="GO:0005794">
    <property type="term" value="C:Golgi apparatus"/>
    <property type="evidence" value="ECO:0007669"/>
    <property type="project" value="TreeGrafter"/>
</dbReference>
<comment type="similarity">
    <text evidence="2">Belongs to the MNN1/MNT family.</text>
</comment>
<keyword evidence="4 10" id="KW-0808">Transferase</keyword>
<keyword evidence="11" id="KW-1185">Reference proteome</keyword>
<name>A0A835ZH73_9STRA</name>